<dbReference type="AlphaFoldDB" id="A0A382HPP4"/>
<organism evidence="1">
    <name type="scientific">marine metagenome</name>
    <dbReference type="NCBI Taxonomy" id="408172"/>
    <lineage>
        <taxon>unclassified sequences</taxon>
        <taxon>metagenomes</taxon>
        <taxon>ecological metagenomes</taxon>
    </lineage>
</organism>
<proteinExistence type="predicted"/>
<name>A0A382HPP4_9ZZZZ</name>
<gene>
    <name evidence="1" type="ORF">METZ01_LOCUS241305</name>
</gene>
<sequence>RINGDNIFTDPIIIRKMIEFSHTGHYNFLSNVQGRTFPPGISVEMVNVQIMKKNISMFNDYEQEHVMPFFYKNLPENQILYYKNSEFKYPKGLHLALDTKNDFIKIESIIQNMIKPHWTYSTKEIIDLYLKLDLVYE</sequence>
<protein>
    <submittedName>
        <fullName evidence="1">Uncharacterized protein</fullName>
    </submittedName>
</protein>
<accession>A0A382HPP4</accession>
<reference evidence="1" key="1">
    <citation type="submission" date="2018-05" db="EMBL/GenBank/DDBJ databases">
        <authorList>
            <person name="Lanie J.A."/>
            <person name="Ng W.-L."/>
            <person name="Kazmierczak K.M."/>
            <person name="Andrzejewski T.M."/>
            <person name="Davidsen T.M."/>
            <person name="Wayne K.J."/>
            <person name="Tettelin H."/>
            <person name="Glass J.I."/>
            <person name="Rusch D."/>
            <person name="Podicherti R."/>
            <person name="Tsui H.-C.T."/>
            <person name="Winkler M.E."/>
        </authorList>
    </citation>
    <scope>NUCLEOTIDE SEQUENCE</scope>
</reference>
<dbReference type="EMBL" id="UINC01062136">
    <property type="protein sequence ID" value="SVB88451.1"/>
    <property type="molecule type" value="Genomic_DNA"/>
</dbReference>
<feature type="non-terminal residue" evidence="1">
    <location>
        <position position="1"/>
    </location>
</feature>
<evidence type="ECO:0000313" key="1">
    <source>
        <dbReference type="EMBL" id="SVB88451.1"/>
    </source>
</evidence>